<reference evidence="1" key="1">
    <citation type="journal article" date="2021" name="New Phytol.">
        <title>Evolutionary innovations through gain and loss of genes in the ectomycorrhizal Boletales.</title>
        <authorList>
            <person name="Wu G."/>
            <person name="Miyauchi S."/>
            <person name="Morin E."/>
            <person name="Kuo A."/>
            <person name="Drula E."/>
            <person name="Varga T."/>
            <person name="Kohler A."/>
            <person name="Feng B."/>
            <person name="Cao Y."/>
            <person name="Lipzen A."/>
            <person name="Daum C."/>
            <person name="Hundley H."/>
            <person name="Pangilinan J."/>
            <person name="Johnson J."/>
            <person name="Barry K."/>
            <person name="LaButti K."/>
            <person name="Ng V."/>
            <person name="Ahrendt S."/>
            <person name="Min B."/>
            <person name="Choi I.G."/>
            <person name="Park H."/>
            <person name="Plett J.M."/>
            <person name="Magnuson J."/>
            <person name="Spatafora J.W."/>
            <person name="Nagy L.G."/>
            <person name="Henrissat B."/>
            <person name="Grigoriev I.V."/>
            <person name="Yang Z.L."/>
            <person name="Xu J."/>
            <person name="Martin F.M."/>
        </authorList>
    </citation>
    <scope>NUCLEOTIDE SEQUENCE</scope>
    <source>
        <strain evidence="1">ATCC 28755</strain>
    </source>
</reference>
<gene>
    <name evidence="1" type="ORF">BJ138DRAFT_1093799</name>
</gene>
<keyword evidence="2" id="KW-1185">Reference proteome</keyword>
<dbReference type="EMBL" id="MU267987">
    <property type="protein sequence ID" value="KAH7906685.1"/>
    <property type="molecule type" value="Genomic_DNA"/>
</dbReference>
<organism evidence="1 2">
    <name type="scientific">Hygrophoropsis aurantiaca</name>
    <dbReference type="NCBI Taxonomy" id="72124"/>
    <lineage>
        <taxon>Eukaryota</taxon>
        <taxon>Fungi</taxon>
        <taxon>Dikarya</taxon>
        <taxon>Basidiomycota</taxon>
        <taxon>Agaricomycotina</taxon>
        <taxon>Agaricomycetes</taxon>
        <taxon>Agaricomycetidae</taxon>
        <taxon>Boletales</taxon>
        <taxon>Coniophorineae</taxon>
        <taxon>Hygrophoropsidaceae</taxon>
        <taxon>Hygrophoropsis</taxon>
    </lineage>
</organism>
<evidence type="ECO:0000313" key="1">
    <source>
        <dbReference type="EMBL" id="KAH7906685.1"/>
    </source>
</evidence>
<evidence type="ECO:0000313" key="2">
    <source>
        <dbReference type="Proteomes" id="UP000790377"/>
    </source>
</evidence>
<accession>A0ACB7ZZI9</accession>
<name>A0ACB7ZZI9_9AGAM</name>
<dbReference type="Proteomes" id="UP000790377">
    <property type="component" value="Unassembled WGS sequence"/>
</dbReference>
<sequence>MQSSTKVSQAELSDWEIVPCRWWETEYGTVNWSFTHKKYNSRTGFNFTKPRQYHVSLPLYYRPVRRGPALARGSPPAAISATLSGDTTLTYPEELNLDLVGVRMIEDILKPYEVDSGFHHSIMPDLMLEVGKCLDLSTEIDENDVEAGKLLWTELLRDLVGPDISSGAFLERSAEGHRPLSALSSSDYDSEHSTDSDPLPCTPTQKNSFSDVEVHQPSPVTGQNGISPSPSTSLNIAARSFTPSHAVPVKYPSLLASPSPDPISSSSPSPVPLNFTFPSINGNYQYLPPNLRKDDQGFYTAVTPPGSPARPRNDWGRPTSRPTSVRTPSFLSEDGLQRKASKTREIVDQLRCTPVTTRKSNSRGRSKSRLPQNRNDVPSSAPEDSPLADSSESITSGAGKHSDPFQVNYSPNSDGWIELPPRGSELSYTSTHAPSAKHSPVSVPSAPLPNMSPQVVMGPFLSSAAPPAAHFYPQPPVMRAPQFFPVYARPYVAAPPPSPHGAWIPVYPTYPMPLTGTAGMRHASW</sequence>
<proteinExistence type="predicted"/>
<comment type="caution">
    <text evidence="1">The sequence shown here is derived from an EMBL/GenBank/DDBJ whole genome shotgun (WGS) entry which is preliminary data.</text>
</comment>
<protein>
    <submittedName>
        <fullName evidence="1">Uncharacterized protein</fullName>
    </submittedName>
</protein>